<keyword evidence="3" id="KW-1185">Reference proteome</keyword>
<feature type="region of interest" description="Disordered" evidence="1">
    <location>
        <begin position="1"/>
        <end position="37"/>
    </location>
</feature>
<dbReference type="Proteomes" id="UP000717328">
    <property type="component" value="Unassembled WGS sequence"/>
</dbReference>
<reference evidence="2" key="1">
    <citation type="submission" date="2021-02" db="EMBL/GenBank/DDBJ databases">
        <authorList>
            <person name="Nieuwenhuis M."/>
            <person name="Van De Peppel L.J.J."/>
        </authorList>
    </citation>
    <scope>NUCLEOTIDE SEQUENCE</scope>
    <source>
        <strain evidence="2">D49</strain>
    </source>
</reference>
<evidence type="ECO:0000313" key="2">
    <source>
        <dbReference type="EMBL" id="KAG5633776.1"/>
    </source>
</evidence>
<accession>A0A9P7K179</accession>
<feature type="non-terminal residue" evidence="2">
    <location>
        <position position="1"/>
    </location>
</feature>
<protein>
    <submittedName>
        <fullName evidence="2">Uncharacterized protein</fullName>
    </submittedName>
</protein>
<gene>
    <name evidence="2" type="ORF">H0H81_005340</name>
</gene>
<comment type="caution">
    <text evidence="2">The sequence shown here is derived from an EMBL/GenBank/DDBJ whole genome shotgun (WGS) entry which is preliminary data.</text>
</comment>
<sequence length="90" mass="9768">MSHSGLSPCPTTKAVHAPLRTRWPSAKAPKQKSGHKGDLVVRVKCRLITILTSRSGSSHSLSNVAKALAQWRAKLEPDVATRYTRPRNGG</sequence>
<evidence type="ECO:0000256" key="1">
    <source>
        <dbReference type="SAM" id="MobiDB-lite"/>
    </source>
</evidence>
<evidence type="ECO:0000313" key="3">
    <source>
        <dbReference type="Proteomes" id="UP000717328"/>
    </source>
</evidence>
<name>A0A9P7K179_9AGAR</name>
<reference evidence="2" key="2">
    <citation type="submission" date="2021-10" db="EMBL/GenBank/DDBJ databases">
        <title>Phylogenomics reveals ancestral predisposition of the termite-cultivated fungus Termitomyces towards a domesticated lifestyle.</title>
        <authorList>
            <person name="Auxier B."/>
            <person name="Grum-Grzhimaylo A."/>
            <person name="Cardenas M.E."/>
            <person name="Lodge J.D."/>
            <person name="Laessoe T."/>
            <person name="Pedersen O."/>
            <person name="Smith M.E."/>
            <person name="Kuyper T.W."/>
            <person name="Franco-Molano E.A."/>
            <person name="Baroni T.J."/>
            <person name="Aanen D.K."/>
        </authorList>
    </citation>
    <scope>NUCLEOTIDE SEQUENCE</scope>
    <source>
        <strain evidence="2">D49</strain>
    </source>
</reference>
<dbReference type="AlphaFoldDB" id="A0A9P7K179"/>
<dbReference type="EMBL" id="JABCKI010007068">
    <property type="protein sequence ID" value="KAG5633776.1"/>
    <property type="molecule type" value="Genomic_DNA"/>
</dbReference>
<organism evidence="2 3">
    <name type="scientific">Sphagnurus paluster</name>
    <dbReference type="NCBI Taxonomy" id="117069"/>
    <lineage>
        <taxon>Eukaryota</taxon>
        <taxon>Fungi</taxon>
        <taxon>Dikarya</taxon>
        <taxon>Basidiomycota</taxon>
        <taxon>Agaricomycotina</taxon>
        <taxon>Agaricomycetes</taxon>
        <taxon>Agaricomycetidae</taxon>
        <taxon>Agaricales</taxon>
        <taxon>Tricholomatineae</taxon>
        <taxon>Lyophyllaceae</taxon>
        <taxon>Sphagnurus</taxon>
    </lineage>
</organism>
<proteinExistence type="predicted"/>